<keyword evidence="7 15" id="KW-0548">Nucleotidyltransferase</keyword>
<dbReference type="GO" id="GO:0006747">
    <property type="term" value="P:FAD biosynthetic process"/>
    <property type="evidence" value="ECO:0007669"/>
    <property type="project" value="UniProtKB-UniRule"/>
</dbReference>
<dbReference type="GO" id="GO:0005524">
    <property type="term" value="F:ATP binding"/>
    <property type="evidence" value="ECO:0007669"/>
    <property type="project" value="UniProtKB-UniRule"/>
</dbReference>
<comment type="caution">
    <text evidence="17">The sequence shown here is derived from an EMBL/GenBank/DDBJ whole genome shotgun (WGS) entry which is preliminary data.</text>
</comment>
<keyword evidence="5 15" id="KW-0288">FMN</keyword>
<comment type="pathway">
    <text evidence="2 15">Cofactor biosynthesis; FAD biosynthesis; FAD from FMN: step 1/1.</text>
</comment>
<dbReference type="Proteomes" id="UP001204445">
    <property type="component" value="Unassembled WGS sequence"/>
</dbReference>
<comment type="function">
    <text evidence="1">Catalyzes the phosphorylation of riboflavin to FMN followed by the adenylation of FMN to FAD.</text>
</comment>
<dbReference type="GO" id="GO:0009398">
    <property type="term" value="P:FMN biosynthetic process"/>
    <property type="evidence" value="ECO:0007669"/>
    <property type="project" value="UniProtKB-UniRule"/>
</dbReference>
<dbReference type="InterPro" id="IPR023465">
    <property type="entry name" value="Riboflavin_kinase_dom_sf"/>
</dbReference>
<dbReference type="InterPro" id="IPR002606">
    <property type="entry name" value="Riboflavin_kinase_bac"/>
</dbReference>
<dbReference type="EC" id="2.7.7.2" evidence="15"/>
<evidence type="ECO:0000256" key="3">
    <source>
        <dbReference type="ARBA" id="ARBA00005201"/>
    </source>
</evidence>
<dbReference type="PANTHER" id="PTHR22749">
    <property type="entry name" value="RIBOFLAVIN KINASE/FMN ADENYLYLTRANSFERASE"/>
    <property type="match status" value="1"/>
</dbReference>
<dbReference type="NCBIfam" id="NF004162">
    <property type="entry name" value="PRK05627.1-5"/>
    <property type="match status" value="1"/>
</dbReference>
<evidence type="ECO:0000259" key="16">
    <source>
        <dbReference type="SMART" id="SM00904"/>
    </source>
</evidence>
<dbReference type="PANTHER" id="PTHR22749:SF6">
    <property type="entry name" value="RIBOFLAVIN KINASE"/>
    <property type="match status" value="1"/>
</dbReference>
<dbReference type="InterPro" id="IPR023468">
    <property type="entry name" value="Riboflavin_kinase"/>
</dbReference>
<dbReference type="AlphaFoldDB" id="A0AAE3L597"/>
<proteinExistence type="inferred from homology"/>
<evidence type="ECO:0000256" key="15">
    <source>
        <dbReference type="PIRNR" id="PIRNR004491"/>
    </source>
</evidence>
<dbReference type="InterPro" id="IPR015864">
    <property type="entry name" value="FAD_synthase"/>
</dbReference>
<dbReference type="NCBIfam" id="NF004160">
    <property type="entry name" value="PRK05627.1-3"/>
    <property type="match status" value="1"/>
</dbReference>
<comment type="pathway">
    <text evidence="3 15">Cofactor biosynthesis; FMN biosynthesis; FMN from riboflavin (ATP route): step 1/1.</text>
</comment>
<keyword evidence="4 15" id="KW-0285">Flavoprotein</keyword>
<keyword evidence="12" id="KW-0511">Multifunctional enzyme</keyword>
<comment type="similarity">
    <text evidence="15">Belongs to the ribF family.</text>
</comment>
<dbReference type="SUPFAM" id="SSF82114">
    <property type="entry name" value="Riboflavin kinase-like"/>
    <property type="match status" value="1"/>
</dbReference>
<dbReference type="FunFam" id="3.40.50.620:FF:000021">
    <property type="entry name" value="Riboflavin biosynthesis protein"/>
    <property type="match status" value="1"/>
</dbReference>
<keyword evidence="11 15" id="KW-0067">ATP-binding</keyword>
<evidence type="ECO:0000256" key="10">
    <source>
        <dbReference type="ARBA" id="ARBA00022827"/>
    </source>
</evidence>
<evidence type="ECO:0000256" key="2">
    <source>
        <dbReference type="ARBA" id="ARBA00004726"/>
    </source>
</evidence>
<evidence type="ECO:0000313" key="17">
    <source>
        <dbReference type="EMBL" id="MCS3902952.1"/>
    </source>
</evidence>
<name>A0AAE3L597_9GAMM</name>
<dbReference type="GO" id="GO:0003919">
    <property type="term" value="F:FMN adenylyltransferase activity"/>
    <property type="evidence" value="ECO:0007669"/>
    <property type="project" value="UniProtKB-UniRule"/>
</dbReference>
<dbReference type="EMBL" id="JANUCT010000005">
    <property type="protein sequence ID" value="MCS3902952.1"/>
    <property type="molecule type" value="Genomic_DNA"/>
</dbReference>
<organism evidence="17 18">
    <name type="scientific">Methylohalomonas lacus</name>
    <dbReference type="NCBI Taxonomy" id="398773"/>
    <lineage>
        <taxon>Bacteria</taxon>
        <taxon>Pseudomonadati</taxon>
        <taxon>Pseudomonadota</taxon>
        <taxon>Gammaproteobacteria</taxon>
        <taxon>Methylohalomonadales</taxon>
        <taxon>Methylohalomonadaceae</taxon>
        <taxon>Methylohalomonas</taxon>
    </lineage>
</organism>
<evidence type="ECO:0000256" key="5">
    <source>
        <dbReference type="ARBA" id="ARBA00022643"/>
    </source>
</evidence>
<dbReference type="PIRSF" id="PIRSF004491">
    <property type="entry name" value="FAD_Synth"/>
    <property type="match status" value="1"/>
</dbReference>
<evidence type="ECO:0000256" key="9">
    <source>
        <dbReference type="ARBA" id="ARBA00022777"/>
    </source>
</evidence>
<keyword evidence="10 15" id="KW-0274">FAD</keyword>
<dbReference type="EC" id="2.7.1.26" evidence="15"/>
<protein>
    <recommendedName>
        <fullName evidence="15">Riboflavin biosynthesis protein</fullName>
    </recommendedName>
    <domain>
        <recommendedName>
            <fullName evidence="15">Riboflavin kinase</fullName>
            <ecNumber evidence="15">2.7.1.26</ecNumber>
        </recommendedName>
        <alternativeName>
            <fullName evidence="15">Flavokinase</fullName>
        </alternativeName>
    </domain>
    <domain>
        <recommendedName>
            <fullName evidence="15">FMN adenylyltransferase</fullName>
            <ecNumber evidence="15">2.7.7.2</ecNumber>
        </recommendedName>
        <alternativeName>
            <fullName evidence="15">FAD pyrophosphorylase</fullName>
        </alternativeName>
        <alternativeName>
            <fullName evidence="15">FAD synthase</fullName>
        </alternativeName>
    </domain>
</protein>
<dbReference type="Pfam" id="PF01687">
    <property type="entry name" value="Flavokinase"/>
    <property type="match status" value="1"/>
</dbReference>
<sequence>MQLIRGLQNLTQALTGCVATIGNFDGLHRGHQYLLAEVERQAKSAGLPSVLVTFEPQPLEYFKPAIAPARLTTLREKALVLSHMQLDHLVCLHFDARLASLTAREFVQQLLIERLGLRSLVIGDDFRFGRGRDGDHTTLKELGAEFGYTVTAMDTHDVGTERVSSTRVREALAAGDLQAAAALLGRPFSHVGRVIHGEKRGRDLGVPTLNMDLKRLQSPLQGVFATRVHRLADTPLPAISYIGTRPVFNGRKLLLETHIFDFDADCYGRLIEIEFVERVRGDRNFDSADELVKQMHIDMDNARQRLGRAE</sequence>
<dbReference type="GO" id="GO:0009231">
    <property type="term" value="P:riboflavin biosynthetic process"/>
    <property type="evidence" value="ECO:0007669"/>
    <property type="project" value="InterPro"/>
</dbReference>
<accession>A0AAE3L597</accession>
<keyword evidence="6 15" id="KW-0808">Transferase</keyword>
<evidence type="ECO:0000313" key="18">
    <source>
        <dbReference type="Proteomes" id="UP001204445"/>
    </source>
</evidence>
<evidence type="ECO:0000256" key="14">
    <source>
        <dbReference type="ARBA" id="ARBA00049494"/>
    </source>
</evidence>
<dbReference type="NCBIfam" id="TIGR00083">
    <property type="entry name" value="ribF"/>
    <property type="match status" value="1"/>
</dbReference>
<dbReference type="GO" id="GO:0008531">
    <property type="term" value="F:riboflavin kinase activity"/>
    <property type="evidence" value="ECO:0007669"/>
    <property type="project" value="UniProtKB-UniRule"/>
</dbReference>
<dbReference type="Gene3D" id="3.40.50.620">
    <property type="entry name" value="HUPs"/>
    <property type="match status" value="1"/>
</dbReference>
<comment type="catalytic activity">
    <reaction evidence="13 15">
        <text>riboflavin + ATP = FMN + ADP + H(+)</text>
        <dbReference type="Rhea" id="RHEA:14357"/>
        <dbReference type="ChEBI" id="CHEBI:15378"/>
        <dbReference type="ChEBI" id="CHEBI:30616"/>
        <dbReference type="ChEBI" id="CHEBI:57986"/>
        <dbReference type="ChEBI" id="CHEBI:58210"/>
        <dbReference type="ChEBI" id="CHEBI:456216"/>
        <dbReference type="EC" id="2.7.1.26"/>
    </reaction>
</comment>
<evidence type="ECO:0000256" key="7">
    <source>
        <dbReference type="ARBA" id="ARBA00022695"/>
    </source>
</evidence>
<reference evidence="17" key="1">
    <citation type="submission" date="2022-08" db="EMBL/GenBank/DDBJ databases">
        <title>Genomic Encyclopedia of Type Strains, Phase III (KMG-III): the genomes of soil and plant-associated and newly described type strains.</title>
        <authorList>
            <person name="Whitman W."/>
        </authorList>
    </citation>
    <scope>NUCLEOTIDE SEQUENCE</scope>
    <source>
        <strain evidence="17">HMT 1</strain>
    </source>
</reference>
<feature type="domain" description="Riboflavin kinase" evidence="16">
    <location>
        <begin position="183"/>
        <end position="307"/>
    </location>
</feature>
<dbReference type="NCBIfam" id="NF004159">
    <property type="entry name" value="PRK05627.1-2"/>
    <property type="match status" value="1"/>
</dbReference>
<dbReference type="CDD" id="cd02064">
    <property type="entry name" value="FAD_synthetase_N"/>
    <property type="match status" value="1"/>
</dbReference>
<keyword evidence="18" id="KW-1185">Reference proteome</keyword>
<evidence type="ECO:0000256" key="6">
    <source>
        <dbReference type="ARBA" id="ARBA00022679"/>
    </source>
</evidence>
<evidence type="ECO:0000256" key="1">
    <source>
        <dbReference type="ARBA" id="ARBA00002121"/>
    </source>
</evidence>
<evidence type="ECO:0000256" key="8">
    <source>
        <dbReference type="ARBA" id="ARBA00022741"/>
    </source>
</evidence>
<dbReference type="RefSeq" id="WP_259054556.1">
    <property type="nucleotide sequence ID" value="NZ_JANUCT010000005.1"/>
</dbReference>
<evidence type="ECO:0000256" key="4">
    <source>
        <dbReference type="ARBA" id="ARBA00022630"/>
    </source>
</evidence>
<dbReference type="PROSITE" id="PS51257">
    <property type="entry name" value="PROKAR_LIPOPROTEIN"/>
    <property type="match status" value="1"/>
</dbReference>
<evidence type="ECO:0000256" key="12">
    <source>
        <dbReference type="ARBA" id="ARBA00023268"/>
    </source>
</evidence>
<dbReference type="SMART" id="SM00904">
    <property type="entry name" value="Flavokinase"/>
    <property type="match status" value="1"/>
</dbReference>
<evidence type="ECO:0000256" key="13">
    <source>
        <dbReference type="ARBA" id="ARBA00047880"/>
    </source>
</evidence>
<dbReference type="Gene3D" id="2.40.30.30">
    <property type="entry name" value="Riboflavin kinase-like"/>
    <property type="match status" value="1"/>
</dbReference>
<dbReference type="SUPFAM" id="SSF52374">
    <property type="entry name" value="Nucleotidylyl transferase"/>
    <property type="match status" value="1"/>
</dbReference>
<keyword evidence="9 15" id="KW-0418">Kinase</keyword>
<dbReference type="Pfam" id="PF06574">
    <property type="entry name" value="FAD_syn"/>
    <property type="match status" value="1"/>
</dbReference>
<keyword evidence="8 15" id="KW-0547">Nucleotide-binding</keyword>
<comment type="catalytic activity">
    <reaction evidence="14 15">
        <text>FMN + ATP + H(+) = FAD + diphosphate</text>
        <dbReference type="Rhea" id="RHEA:17237"/>
        <dbReference type="ChEBI" id="CHEBI:15378"/>
        <dbReference type="ChEBI" id="CHEBI:30616"/>
        <dbReference type="ChEBI" id="CHEBI:33019"/>
        <dbReference type="ChEBI" id="CHEBI:57692"/>
        <dbReference type="ChEBI" id="CHEBI:58210"/>
        <dbReference type="EC" id="2.7.7.2"/>
    </reaction>
</comment>
<gene>
    <name evidence="17" type="ORF">J2T55_000960</name>
</gene>
<evidence type="ECO:0000256" key="11">
    <source>
        <dbReference type="ARBA" id="ARBA00022840"/>
    </source>
</evidence>
<dbReference type="InterPro" id="IPR015865">
    <property type="entry name" value="Riboflavin_kinase_bac/euk"/>
</dbReference>
<dbReference type="InterPro" id="IPR014729">
    <property type="entry name" value="Rossmann-like_a/b/a_fold"/>
</dbReference>
<dbReference type="NCBIfam" id="NF004163">
    <property type="entry name" value="PRK05627.1-6"/>
    <property type="match status" value="1"/>
</dbReference>